<dbReference type="CDD" id="cd17502">
    <property type="entry name" value="MFS_Azr1_MDR_like"/>
    <property type="match status" value="1"/>
</dbReference>
<dbReference type="PANTHER" id="PTHR23501:SF199">
    <property type="entry name" value="MFS EFFLUX TRANSPORTER INPD-RELATED"/>
    <property type="match status" value="1"/>
</dbReference>
<proteinExistence type="inferred from homology"/>
<evidence type="ECO:0000256" key="7">
    <source>
        <dbReference type="SAM" id="Phobius"/>
    </source>
</evidence>
<dbReference type="InterPro" id="IPR020846">
    <property type="entry name" value="MFS_dom"/>
</dbReference>
<dbReference type="PROSITE" id="PS50850">
    <property type="entry name" value="MFS"/>
    <property type="match status" value="1"/>
</dbReference>
<feature type="domain" description="Major facilitator superfamily (MFS) profile" evidence="8">
    <location>
        <begin position="34"/>
        <end position="525"/>
    </location>
</feature>
<evidence type="ECO:0000259" key="8">
    <source>
        <dbReference type="PROSITE" id="PS50850"/>
    </source>
</evidence>
<comment type="subcellular location">
    <subcellularLocation>
        <location evidence="1">Membrane</location>
        <topology evidence="1">Multi-pass membrane protein</topology>
    </subcellularLocation>
</comment>
<evidence type="ECO:0000256" key="1">
    <source>
        <dbReference type="ARBA" id="ARBA00004141"/>
    </source>
</evidence>
<accession>A0AAD6G2X6</accession>
<dbReference type="PRINTS" id="PR01036">
    <property type="entry name" value="TCRTETB"/>
</dbReference>
<reference evidence="9" key="1">
    <citation type="submission" date="2022-12" db="EMBL/GenBank/DDBJ databases">
        <authorList>
            <person name="Petersen C."/>
        </authorList>
    </citation>
    <scope>NUCLEOTIDE SEQUENCE</scope>
    <source>
        <strain evidence="9">IBT 16125</strain>
    </source>
</reference>
<feature type="transmembrane region" description="Helical" evidence="7">
    <location>
        <begin position="99"/>
        <end position="118"/>
    </location>
</feature>
<dbReference type="SUPFAM" id="SSF103473">
    <property type="entry name" value="MFS general substrate transporter"/>
    <property type="match status" value="1"/>
</dbReference>
<feature type="transmembrane region" description="Helical" evidence="7">
    <location>
        <begin position="189"/>
        <end position="208"/>
    </location>
</feature>
<feature type="transmembrane region" description="Helical" evidence="7">
    <location>
        <begin position="124"/>
        <end position="145"/>
    </location>
</feature>
<dbReference type="GO" id="GO:0005886">
    <property type="term" value="C:plasma membrane"/>
    <property type="evidence" value="ECO:0007669"/>
    <property type="project" value="TreeGrafter"/>
</dbReference>
<dbReference type="PANTHER" id="PTHR23501">
    <property type="entry name" value="MAJOR FACILITATOR SUPERFAMILY"/>
    <property type="match status" value="1"/>
</dbReference>
<comment type="caution">
    <text evidence="9">The sequence shown here is derived from an EMBL/GenBank/DDBJ whole genome shotgun (WGS) entry which is preliminary data.</text>
</comment>
<feature type="transmembrane region" description="Helical" evidence="7">
    <location>
        <begin position="302"/>
        <end position="324"/>
    </location>
</feature>
<evidence type="ECO:0000256" key="6">
    <source>
        <dbReference type="SAM" id="MobiDB-lite"/>
    </source>
</evidence>
<name>A0AAD6G2X6_9EURO</name>
<evidence type="ECO:0000313" key="9">
    <source>
        <dbReference type="EMBL" id="KAJ5453836.1"/>
    </source>
</evidence>
<evidence type="ECO:0000256" key="2">
    <source>
        <dbReference type="ARBA" id="ARBA00007520"/>
    </source>
</evidence>
<evidence type="ECO:0000256" key="4">
    <source>
        <dbReference type="ARBA" id="ARBA00022989"/>
    </source>
</evidence>
<evidence type="ECO:0000256" key="5">
    <source>
        <dbReference type="ARBA" id="ARBA00023136"/>
    </source>
</evidence>
<feature type="region of interest" description="Disordered" evidence="6">
    <location>
        <begin position="525"/>
        <end position="551"/>
    </location>
</feature>
<feature type="transmembrane region" description="Helical" evidence="7">
    <location>
        <begin position="429"/>
        <end position="452"/>
    </location>
</feature>
<gene>
    <name evidence="9" type="ORF">N7458_004792</name>
</gene>
<feature type="transmembrane region" description="Helical" evidence="7">
    <location>
        <begin position="366"/>
        <end position="384"/>
    </location>
</feature>
<keyword evidence="4 7" id="KW-1133">Transmembrane helix</keyword>
<evidence type="ECO:0000313" key="10">
    <source>
        <dbReference type="Proteomes" id="UP001213681"/>
    </source>
</evidence>
<dbReference type="GeneID" id="81598417"/>
<dbReference type="GO" id="GO:0022857">
    <property type="term" value="F:transmembrane transporter activity"/>
    <property type="evidence" value="ECO:0007669"/>
    <property type="project" value="InterPro"/>
</dbReference>
<dbReference type="AlphaFoldDB" id="A0AAD6G2X6"/>
<keyword evidence="3 7" id="KW-0812">Transmembrane</keyword>
<reference evidence="9" key="2">
    <citation type="journal article" date="2023" name="IMA Fungus">
        <title>Comparative genomic study of the Penicillium genus elucidates a diverse pangenome and 15 lateral gene transfer events.</title>
        <authorList>
            <person name="Petersen C."/>
            <person name="Sorensen T."/>
            <person name="Nielsen M.R."/>
            <person name="Sondergaard T.E."/>
            <person name="Sorensen J.L."/>
            <person name="Fitzpatrick D.A."/>
            <person name="Frisvad J.C."/>
            <person name="Nielsen K.L."/>
        </authorList>
    </citation>
    <scope>NUCLEOTIDE SEQUENCE</scope>
    <source>
        <strain evidence="9">IBT 16125</strain>
    </source>
</reference>
<comment type="similarity">
    <text evidence="2">Belongs to the major facilitator superfamily. TCR/Tet family.</text>
</comment>
<feature type="transmembrane region" description="Helical" evidence="7">
    <location>
        <begin position="262"/>
        <end position="282"/>
    </location>
</feature>
<keyword evidence="10" id="KW-1185">Reference proteome</keyword>
<feature type="transmembrane region" description="Helical" evidence="7">
    <location>
        <begin position="229"/>
        <end position="250"/>
    </location>
</feature>
<dbReference type="FunFam" id="1.20.1250.20:FF:000196">
    <property type="entry name" value="MFS toxin efflux pump (AflT)"/>
    <property type="match status" value="1"/>
</dbReference>
<keyword evidence="5 7" id="KW-0472">Membrane</keyword>
<feature type="transmembrane region" description="Helical" evidence="7">
    <location>
        <begin position="157"/>
        <end position="177"/>
    </location>
</feature>
<organism evidence="9 10">
    <name type="scientific">Penicillium daleae</name>
    <dbReference type="NCBI Taxonomy" id="63821"/>
    <lineage>
        <taxon>Eukaryota</taxon>
        <taxon>Fungi</taxon>
        <taxon>Dikarya</taxon>
        <taxon>Ascomycota</taxon>
        <taxon>Pezizomycotina</taxon>
        <taxon>Eurotiomycetes</taxon>
        <taxon>Eurotiomycetidae</taxon>
        <taxon>Eurotiales</taxon>
        <taxon>Aspergillaceae</taxon>
        <taxon>Penicillium</taxon>
    </lineage>
</organism>
<sequence length="551" mass="58987">MSPVADVTEPTMHEDSQETEDANKYLKFSSVILISIVLCLATLCVAVDNTIISTAVPRITSDFHSIDDVGWYAAIYPLTSCAFQPSYGKIYTLFSSKPVFLAALLIFEIGSVVCATAPSSNVFILGRALAGLGSAGIQAGTTLILAECVPLHRRPTWNSIIGSMFAVGSVAGPLLGGAFSDSTTWRWCFYINLPIGGAVMIFIALFYDGTRSGKRGLESIGFRNHIARFDLSGTVIFVSATICLLLALSWGGTTYAWDNARIIALLTISGVLFCSFVGVEYWTKDNAIVPLRLLRRRSINAAIWFGLCLGGVFFVNVFYIPLWFQIVDGVSAVESAILFIPFMLSVVGGFMFAGFGTAATGYYTPFVYAGSIFMSIGTGLLMTVKPQQTSRAKWVGFQILCGAGIGLGEEQGLYMVQATLPEDDVATGIGLILFAQTFGGALFVSIAQAVFLQNISKALKTLAPTVDPKSILDGVSTGSSNAQTSPELRAVYGVAIKDALRVGLILATVSSLGAVLYDWKSLKTKRDDGNGERSSDNELNHGVEVEAEDKM</sequence>
<dbReference type="InterPro" id="IPR011701">
    <property type="entry name" value="MFS"/>
</dbReference>
<dbReference type="FunFam" id="1.20.1720.10:FF:000012">
    <property type="entry name" value="MFS toxin efflux pump (AflT)"/>
    <property type="match status" value="1"/>
</dbReference>
<protein>
    <recommendedName>
        <fullName evidence="8">Major facilitator superfamily (MFS) profile domain-containing protein</fullName>
    </recommendedName>
</protein>
<dbReference type="RefSeq" id="XP_056766792.1">
    <property type="nucleotide sequence ID" value="XM_056908174.1"/>
</dbReference>
<dbReference type="Proteomes" id="UP001213681">
    <property type="component" value="Unassembled WGS sequence"/>
</dbReference>
<dbReference type="Pfam" id="PF07690">
    <property type="entry name" value="MFS_1"/>
    <property type="match status" value="1"/>
</dbReference>
<dbReference type="EMBL" id="JAPVEA010000005">
    <property type="protein sequence ID" value="KAJ5453836.1"/>
    <property type="molecule type" value="Genomic_DNA"/>
</dbReference>
<dbReference type="InterPro" id="IPR036259">
    <property type="entry name" value="MFS_trans_sf"/>
</dbReference>
<evidence type="ECO:0000256" key="3">
    <source>
        <dbReference type="ARBA" id="ARBA00022692"/>
    </source>
</evidence>
<dbReference type="Gene3D" id="1.20.1250.20">
    <property type="entry name" value="MFS general substrate transporter like domains"/>
    <property type="match status" value="1"/>
</dbReference>
<feature type="transmembrane region" description="Helical" evidence="7">
    <location>
        <begin position="25"/>
        <end position="47"/>
    </location>
</feature>
<feature type="transmembrane region" description="Helical" evidence="7">
    <location>
        <begin position="336"/>
        <end position="359"/>
    </location>
</feature>